<evidence type="ECO:0000256" key="1">
    <source>
        <dbReference type="ARBA" id="ARBA00004141"/>
    </source>
</evidence>
<keyword evidence="4 7" id="KW-1133">Transmembrane helix</keyword>
<dbReference type="GO" id="GO:0016020">
    <property type="term" value="C:membrane"/>
    <property type="evidence" value="ECO:0007669"/>
    <property type="project" value="UniProtKB-SubCell"/>
</dbReference>
<evidence type="ECO:0008006" key="10">
    <source>
        <dbReference type="Google" id="ProtNLM"/>
    </source>
</evidence>
<organism evidence="8 9">
    <name type="scientific">Halogranum salarium B-1</name>
    <dbReference type="NCBI Taxonomy" id="1210908"/>
    <lineage>
        <taxon>Archaea</taxon>
        <taxon>Methanobacteriati</taxon>
        <taxon>Methanobacteriota</taxon>
        <taxon>Stenosarchaea group</taxon>
        <taxon>Halobacteria</taxon>
        <taxon>Halobacteriales</taxon>
        <taxon>Haloferacaceae</taxon>
    </lineage>
</organism>
<accession>J3A6J6</accession>
<feature type="transmembrane region" description="Helical" evidence="7">
    <location>
        <begin position="12"/>
        <end position="38"/>
    </location>
</feature>
<proteinExistence type="inferred from homology"/>
<feature type="transmembrane region" description="Helical" evidence="7">
    <location>
        <begin position="235"/>
        <end position="267"/>
    </location>
</feature>
<protein>
    <recommendedName>
        <fullName evidence="10">Permease</fullName>
    </recommendedName>
</protein>
<evidence type="ECO:0000256" key="2">
    <source>
        <dbReference type="ARBA" id="ARBA00009773"/>
    </source>
</evidence>
<feature type="region of interest" description="Disordered" evidence="6">
    <location>
        <begin position="367"/>
        <end position="391"/>
    </location>
</feature>
<evidence type="ECO:0000256" key="5">
    <source>
        <dbReference type="ARBA" id="ARBA00023136"/>
    </source>
</evidence>
<dbReference type="PATRIC" id="fig|1210908.3.peg.158"/>
<feature type="transmembrane region" description="Helical" evidence="7">
    <location>
        <begin position="202"/>
        <end position="223"/>
    </location>
</feature>
<evidence type="ECO:0000313" key="8">
    <source>
        <dbReference type="EMBL" id="EJN61123.1"/>
    </source>
</evidence>
<comment type="caution">
    <text evidence="8">The sequence shown here is derived from an EMBL/GenBank/DDBJ whole genome shotgun (WGS) entry which is preliminary data.</text>
</comment>
<dbReference type="Pfam" id="PF01594">
    <property type="entry name" value="AI-2E_transport"/>
    <property type="match status" value="1"/>
</dbReference>
<comment type="subcellular location">
    <subcellularLocation>
        <location evidence="1">Membrane</location>
        <topology evidence="1">Multi-pass membrane protein</topology>
    </subcellularLocation>
</comment>
<feature type="transmembrane region" description="Helical" evidence="7">
    <location>
        <begin position="144"/>
        <end position="166"/>
    </location>
</feature>
<dbReference type="eggNOG" id="arCOG02642">
    <property type="taxonomic scope" value="Archaea"/>
</dbReference>
<sequence length="391" mass="41967">MNQPSRERLGWWLYMLVLAGVAVYLTYSFVGIFVLGVFGYYATRPLCDRLGRVVDSERLAAMLTVLVVLLPVLVLVLYTGTQVVHQVQQQLGGNAASMLAARLFGIDGFPASGQTRLLSLLDNPLSGSTLQGSLWSLLQNGLSVVQAAFGAVILLGLSVTLSYVLLERDDALAETFVTLVGGRETTAYAYARAVDDDLESVFFGNLVFVVVMAVIATVLYAATNVAAPQGVQVPMVLALGFLTGLASLIPIVVGKVIYLPVVAYLALQATRTSGNHLPFVGGALLVYALVLDILPQSFIQPYLSGRQFDTILLLFAYVLGPILLGWYGFFLLPIVVVLLFEAVRIVLPQLVHGETLDAEPMLAAEVGSNPTNLRDEYTQSDGASDDTESSS</sequence>
<dbReference type="Proteomes" id="UP000007813">
    <property type="component" value="Unassembled WGS sequence"/>
</dbReference>
<evidence type="ECO:0000256" key="7">
    <source>
        <dbReference type="SAM" id="Phobius"/>
    </source>
</evidence>
<comment type="similarity">
    <text evidence="2">Belongs to the autoinducer-2 exporter (AI-2E) (TC 2.A.86) family.</text>
</comment>
<evidence type="ECO:0000313" key="9">
    <source>
        <dbReference type="Proteomes" id="UP000007813"/>
    </source>
</evidence>
<dbReference type="RefSeq" id="WP_009365508.1">
    <property type="nucleotide sequence ID" value="NZ_ALJD01000002.1"/>
</dbReference>
<evidence type="ECO:0000256" key="3">
    <source>
        <dbReference type="ARBA" id="ARBA00022692"/>
    </source>
</evidence>
<feature type="transmembrane region" description="Helical" evidence="7">
    <location>
        <begin position="279"/>
        <end position="299"/>
    </location>
</feature>
<name>J3A6J6_9EURY</name>
<keyword evidence="3 7" id="KW-0812">Transmembrane</keyword>
<dbReference type="OrthoDB" id="282734at2157"/>
<gene>
    <name evidence="8" type="ORF">HSB1_01640</name>
</gene>
<feature type="transmembrane region" description="Helical" evidence="7">
    <location>
        <begin position="311"/>
        <end position="340"/>
    </location>
</feature>
<evidence type="ECO:0000256" key="4">
    <source>
        <dbReference type="ARBA" id="ARBA00022989"/>
    </source>
</evidence>
<dbReference type="InterPro" id="IPR002549">
    <property type="entry name" value="AI-2E-like"/>
</dbReference>
<dbReference type="AlphaFoldDB" id="J3A6J6"/>
<feature type="transmembrane region" description="Helical" evidence="7">
    <location>
        <begin position="59"/>
        <end position="78"/>
    </location>
</feature>
<reference evidence="8 9" key="1">
    <citation type="journal article" date="2012" name="J. Bacteriol.">
        <title>Draft Genome Sequence of the Extremely Halophilic Archaeon Halogranum salarium B-1T.</title>
        <authorList>
            <person name="Kim K.K."/>
            <person name="Lee K.C."/>
            <person name="Lee J.S."/>
        </authorList>
    </citation>
    <scope>NUCLEOTIDE SEQUENCE [LARGE SCALE GENOMIC DNA]</scope>
    <source>
        <strain evidence="8 9">B-1</strain>
    </source>
</reference>
<evidence type="ECO:0000256" key="6">
    <source>
        <dbReference type="SAM" id="MobiDB-lite"/>
    </source>
</evidence>
<dbReference type="EMBL" id="ALJD01000002">
    <property type="protein sequence ID" value="EJN61123.1"/>
    <property type="molecule type" value="Genomic_DNA"/>
</dbReference>
<keyword evidence="5 7" id="KW-0472">Membrane</keyword>